<dbReference type="PANTHER" id="PTHR10464:SF4">
    <property type="entry name" value="UREA TRANSPORTER"/>
    <property type="match status" value="1"/>
</dbReference>
<dbReference type="EMBL" id="MTHB01000229">
    <property type="protein sequence ID" value="OXC74172.1"/>
    <property type="molecule type" value="Genomic_DNA"/>
</dbReference>
<comment type="similarity">
    <text evidence="2">Belongs to the urea transporter family.</text>
</comment>
<dbReference type="InterPro" id="IPR029020">
    <property type="entry name" value="Ammonium/urea_transptr"/>
</dbReference>
<evidence type="ECO:0000256" key="4">
    <source>
        <dbReference type="ARBA" id="ARBA00022692"/>
    </source>
</evidence>
<evidence type="ECO:0000256" key="7">
    <source>
        <dbReference type="SAM" id="Phobius"/>
    </source>
</evidence>
<sequence>MSRPIRFYHRQLSALTMPIAIRVDTEATMQIRSFARSMGQIVLQRNAATGWILVLALLCFNPRLACALLIGTLTGNVLAHIFDDHGSPATRNDLHGFNGGLAALAAFTFIHDDSRATAVAILAAVLATGLSGRLTRALSRWNLAAYSSPAVLVTWAWLPIFADQSFTTAAARGNAAASADSGVGLLFSVAPAYLRPCLEGIVAGLAPITFAAGPAAGALILVGLLVAKPSRAAWALGGSALGLALCTAFGASASVLQSGACGFNPALAALATCRFGVKAALSAIVLTLLIELAASAAGIPALTAPFVLASWFVQLLEQRFNARANHGDAHVAHPQN</sequence>
<feature type="transmembrane region" description="Helical" evidence="7">
    <location>
        <begin position="143"/>
        <end position="162"/>
    </location>
</feature>
<feature type="transmembrane region" description="Helical" evidence="7">
    <location>
        <begin position="48"/>
        <end position="70"/>
    </location>
</feature>
<evidence type="ECO:0000256" key="2">
    <source>
        <dbReference type="ARBA" id="ARBA00005914"/>
    </source>
</evidence>
<dbReference type="InterPro" id="IPR004937">
    <property type="entry name" value="Urea_transporter"/>
</dbReference>
<protein>
    <submittedName>
        <fullName evidence="8">Eukaryotic-type low-affinity urea transporter</fullName>
    </submittedName>
</protein>
<dbReference type="PANTHER" id="PTHR10464">
    <property type="entry name" value="UREA TRANSPORTER"/>
    <property type="match status" value="1"/>
</dbReference>
<evidence type="ECO:0000256" key="5">
    <source>
        <dbReference type="ARBA" id="ARBA00022989"/>
    </source>
</evidence>
<keyword evidence="6 7" id="KW-0472">Membrane</keyword>
<gene>
    <name evidence="8" type="ORF">BSU04_33155</name>
</gene>
<feature type="transmembrane region" description="Helical" evidence="7">
    <location>
        <begin position="232"/>
        <end position="255"/>
    </location>
</feature>
<dbReference type="Proteomes" id="UP000214720">
    <property type="component" value="Unassembled WGS sequence"/>
</dbReference>
<evidence type="ECO:0000256" key="3">
    <source>
        <dbReference type="ARBA" id="ARBA00022475"/>
    </source>
</evidence>
<evidence type="ECO:0000313" key="9">
    <source>
        <dbReference type="Proteomes" id="UP000214720"/>
    </source>
</evidence>
<proteinExistence type="inferred from homology"/>
<evidence type="ECO:0000256" key="1">
    <source>
        <dbReference type="ARBA" id="ARBA00004651"/>
    </source>
</evidence>
<feature type="transmembrane region" description="Helical" evidence="7">
    <location>
        <begin position="114"/>
        <end position="131"/>
    </location>
</feature>
<dbReference type="AlphaFoldDB" id="A0A226WSN8"/>
<reference evidence="9" key="1">
    <citation type="submission" date="2017-01" db="EMBL/GenBank/DDBJ databases">
        <title>Genome Analysis of Deinococcus marmoris KOPRI26562.</title>
        <authorList>
            <person name="Kim J.H."/>
            <person name="Oh H.-M."/>
        </authorList>
    </citation>
    <scope>NUCLEOTIDE SEQUENCE [LARGE SCALE GENOMIC DNA]</scope>
    <source>
        <strain evidence="9">PAMC 26633</strain>
    </source>
</reference>
<dbReference type="Pfam" id="PF03253">
    <property type="entry name" value="UT"/>
    <property type="match status" value="1"/>
</dbReference>
<dbReference type="RefSeq" id="WP_256983514.1">
    <property type="nucleotide sequence ID" value="NZ_MTHB01000229.1"/>
</dbReference>
<evidence type="ECO:0000256" key="6">
    <source>
        <dbReference type="ARBA" id="ARBA00023136"/>
    </source>
</evidence>
<keyword evidence="3" id="KW-1003">Cell membrane</keyword>
<dbReference type="GO" id="GO:0005886">
    <property type="term" value="C:plasma membrane"/>
    <property type="evidence" value="ECO:0007669"/>
    <property type="project" value="UniProtKB-SubCell"/>
</dbReference>
<accession>A0A226WSN8</accession>
<organism evidence="8 9">
    <name type="scientific">Caballeronia sordidicola</name>
    <name type="common">Burkholderia sordidicola</name>
    <dbReference type="NCBI Taxonomy" id="196367"/>
    <lineage>
        <taxon>Bacteria</taxon>
        <taxon>Pseudomonadati</taxon>
        <taxon>Pseudomonadota</taxon>
        <taxon>Betaproteobacteria</taxon>
        <taxon>Burkholderiales</taxon>
        <taxon>Burkholderiaceae</taxon>
        <taxon>Caballeronia</taxon>
    </lineage>
</organism>
<name>A0A226WSN8_CABSO</name>
<dbReference type="GO" id="GO:0015204">
    <property type="term" value="F:urea transmembrane transporter activity"/>
    <property type="evidence" value="ECO:0007669"/>
    <property type="project" value="InterPro"/>
</dbReference>
<keyword evidence="4 7" id="KW-0812">Transmembrane</keyword>
<dbReference type="Gene3D" id="1.10.3430.10">
    <property type="entry name" value="Ammonium transporter AmtB like domains"/>
    <property type="match status" value="1"/>
</dbReference>
<evidence type="ECO:0000313" key="8">
    <source>
        <dbReference type="EMBL" id="OXC74172.1"/>
    </source>
</evidence>
<comment type="subcellular location">
    <subcellularLocation>
        <location evidence="1">Cell membrane</location>
        <topology evidence="1">Multi-pass membrane protein</topology>
    </subcellularLocation>
</comment>
<comment type="caution">
    <text evidence="8">The sequence shown here is derived from an EMBL/GenBank/DDBJ whole genome shotgun (WGS) entry which is preliminary data.</text>
</comment>
<keyword evidence="5 7" id="KW-1133">Transmembrane helix</keyword>
<feature type="transmembrane region" description="Helical" evidence="7">
    <location>
        <begin position="201"/>
        <end position="226"/>
    </location>
</feature>
<feature type="transmembrane region" description="Helical" evidence="7">
    <location>
        <begin position="296"/>
        <end position="316"/>
    </location>
</feature>